<keyword evidence="2" id="KW-0560">Oxidoreductase</keyword>
<evidence type="ECO:0000313" key="5">
    <source>
        <dbReference type="Proteomes" id="UP000321805"/>
    </source>
</evidence>
<protein>
    <recommendedName>
        <fullName evidence="3">Acyl-CoA dehydrogenase/oxidase C-terminal domain-containing protein</fullName>
    </recommendedName>
</protein>
<dbReference type="KEGG" id="bsol:FSW04_05285"/>
<evidence type="ECO:0000256" key="1">
    <source>
        <dbReference type="ARBA" id="ARBA00022630"/>
    </source>
</evidence>
<proteinExistence type="predicted"/>
<dbReference type="PANTHER" id="PTHR43292:SF3">
    <property type="entry name" value="ACYL-COA DEHYDROGENASE FADE29"/>
    <property type="match status" value="1"/>
</dbReference>
<dbReference type="SUPFAM" id="SSF47203">
    <property type="entry name" value="Acyl-CoA dehydrogenase C-terminal domain-like"/>
    <property type="match status" value="1"/>
</dbReference>
<dbReference type="Gene3D" id="1.20.140.10">
    <property type="entry name" value="Butyryl-CoA Dehydrogenase, subunit A, domain 3"/>
    <property type="match status" value="1"/>
</dbReference>
<evidence type="ECO:0000313" key="4">
    <source>
        <dbReference type="EMBL" id="QEC47057.1"/>
    </source>
</evidence>
<sequence length="147" mass="16342">MTMLDFERSDQGFTDHSRLVARLDAIRRHVREADAAGVLAPGARAELRPRFVELWGRCQALGQFNLGRALALDRGEQISHWGSYLKLLWSELLQDVTAFGLDVVGAGCAGHRDWAHDYLAARAATIYSGTSEIQRNVIGERILGLPR</sequence>
<dbReference type="RefSeq" id="WP_146916998.1">
    <property type="nucleotide sequence ID" value="NZ_CP042430.1"/>
</dbReference>
<keyword evidence="1" id="KW-0285">Flavoprotein</keyword>
<organism evidence="4 5">
    <name type="scientific">Baekduia soli</name>
    <dbReference type="NCBI Taxonomy" id="496014"/>
    <lineage>
        <taxon>Bacteria</taxon>
        <taxon>Bacillati</taxon>
        <taxon>Actinomycetota</taxon>
        <taxon>Thermoleophilia</taxon>
        <taxon>Solirubrobacterales</taxon>
        <taxon>Baekduiaceae</taxon>
        <taxon>Baekduia</taxon>
    </lineage>
</organism>
<dbReference type="AlphaFoldDB" id="A0A5B8U234"/>
<dbReference type="Proteomes" id="UP000321805">
    <property type="component" value="Chromosome"/>
</dbReference>
<dbReference type="InterPro" id="IPR009075">
    <property type="entry name" value="AcylCo_DH/oxidase_C"/>
</dbReference>
<dbReference type="PANTHER" id="PTHR43292">
    <property type="entry name" value="ACYL-COA DEHYDROGENASE"/>
    <property type="match status" value="1"/>
</dbReference>
<dbReference type="InterPro" id="IPR036250">
    <property type="entry name" value="AcylCo_DH-like_C"/>
</dbReference>
<dbReference type="InterPro" id="IPR052161">
    <property type="entry name" value="Mycobact_Acyl-CoA_DH"/>
</dbReference>
<feature type="domain" description="Acyl-CoA dehydrogenase/oxidase C-terminal" evidence="3">
    <location>
        <begin position="1"/>
        <end position="143"/>
    </location>
</feature>
<dbReference type="EMBL" id="CP042430">
    <property type="protein sequence ID" value="QEC47057.1"/>
    <property type="molecule type" value="Genomic_DNA"/>
</dbReference>
<evidence type="ECO:0000256" key="2">
    <source>
        <dbReference type="ARBA" id="ARBA00023002"/>
    </source>
</evidence>
<accession>A0A5B8U234</accession>
<name>A0A5B8U234_9ACTN</name>
<gene>
    <name evidence="4" type="ORF">FSW04_05285</name>
</gene>
<reference evidence="4 5" key="1">
    <citation type="journal article" date="2018" name="J. Microbiol.">
        <title>Baekduia soli gen. nov., sp. nov., a novel bacterium isolated from the soil of Baekdu Mountain and proposal of a novel family name, Baekduiaceae fam. nov.</title>
        <authorList>
            <person name="An D.S."/>
            <person name="Siddiqi M.Z."/>
            <person name="Kim K.H."/>
            <person name="Yu H.S."/>
            <person name="Im W.T."/>
        </authorList>
    </citation>
    <scope>NUCLEOTIDE SEQUENCE [LARGE SCALE GENOMIC DNA]</scope>
    <source>
        <strain evidence="4 5">BR7-21</strain>
    </source>
</reference>
<keyword evidence="5" id="KW-1185">Reference proteome</keyword>
<dbReference type="GO" id="GO:0005886">
    <property type="term" value="C:plasma membrane"/>
    <property type="evidence" value="ECO:0007669"/>
    <property type="project" value="TreeGrafter"/>
</dbReference>
<dbReference type="Pfam" id="PF00441">
    <property type="entry name" value="Acyl-CoA_dh_1"/>
    <property type="match status" value="1"/>
</dbReference>
<dbReference type="GO" id="GO:0016627">
    <property type="term" value="F:oxidoreductase activity, acting on the CH-CH group of donors"/>
    <property type="evidence" value="ECO:0007669"/>
    <property type="project" value="InterPro"/>
</dbReference>
<evidence type="ECO:0000259" key="3">
    <source>
        <dbReference type="Pfam" id="PF00441"/>
    </source>
</evidence>